<gene>
    <name evidence="1" type="ORF">dnl_02540</name>
</gene>
<accession>A0A975GEF2</accession>
<dbReference type="EMBL" id="CP061799">
    <property type="protein sequence ID" value="QTA78045.1"/>
    <property type="molecule type" value="Genomic_DNA"/>
</dbReference>
<sequence>MKKLLIPLYGNDIAPRFDLATEVIIITEKQEHQYEQEKIVVMPQSSADQLCHLVLTENINTVICGGIEEEYYQYLTWKRVKVLDSVAGSWKKALDYFTKGMLESGSIVYDSEI</sequence>
<proteinExistence type="predicted"/>
<keyword evidence="2" id="KW-1185">Reference proteome</keyword>
<dbReference type="Proteomes" id="UP000663720">
    <property type="component" value="Chromosome"/>
</dbReference>
<dbReference type="RefSeq" id="WP_207689949.1">
    <property type="nucleotide sequence ID" value="NZ_CP061799.1"/>
</dbReference>
<evidence type="ECO:0000313" key="2">
    <source>
        <dbReference type="Proteomes" id="UP000663720"/>
    </source>
</evidence>
<dbReference type="AlphaFoldDB" id="A0A975GEF2"/>
<evidence type="ECO:0000313" key="1">
    <source>
        <dbReference type="EMBL" id="QTA78045.1"/>
    </source>
</evidence>
<protein>
    <recommendedName>
        <fullName evidence="3">Dinitrogenase iron-molybdenum cofactor biosynthesis protein</fullName>
    </recommendedName>
</protein>
<dbReference type="InterPro" id="IPR036105">
    <property type="entry name" value="DiNase_FeMo-co_biosyn_sf"/>
</dbReference>
<dbReference type="Gene3D" id="3.30.420.130">
    <property type="entry name" value="Dinitrogenase iron-molybdenum cofactor biosynthesis domain"/>
    <property type="match status" value="1"/>
</dbReference>
<reference evidence="1" key="1">
    <citation type="journal article" date="2021" name="Microb. Physiol.">
        <title>Proteogenomic Insights into the Physiology of Marine, Sulfate-Reducing, Filamentous Desulfonema limicola and Desulfonema magnum.</title>
        <authorList>
            <person name="Schnaars V."/>
            <person name="Wohlbrand L."/>
            <person name="Scheve S."/>
            <person name="Hinrichs C."/>
            <person name="Reinhardt R."/>
            <person name="Rabus R."/>
        </authorList>
    </citation>
    <scope>NUCLEOTIDE SEQUENCE</scope>
    <source>
        <strain evidence="1">5ac10</strain>
    </source>
</reference>
<organism evidence="1 2">
    <name type="scientific">Desulfonema limicola</name>
    <dbReference type="NCBI Taxonomy" id="45656"/>
    <lineage>
        <taxon>Bacteria</taxon>
        <taxon>Pseudomonadati</taxon>
        <taxon>Thermodesulfobacteriota</taxon>
        <taxon>Desulfobacteria</taxon>
        <taxon>Desulfobacterales</taxon>
        <taxon>Desulfococcaceae</taxon>
        <taxon>Desulfonema</taxon>
    </lineage>
</organism>
<dbReference type="SUPFAM" id="SSF53146">
    <property type="entry name" value="Nitrogenase accessory factor-like"/>
    <property type="match status" value="1"/>
</dbReference>
<evidence type="ECO:0008006" key="3">
    <source>
        <dbReference type="Google" id="ProtNLM"/>
    </source>
</evidence>
<name>A0A975GEF2_9BACT</name>
<dbReference type="KEGG" id="dli:dnl_02540"/>